<dbReference type="InterPro" id="IPR017459">
    <property type="entry name" value="Glycosyl_Trfase_fam3_N_dom"/>
</dbReference>
<evidence type="ECO:0000256" key="1">
    <source>
        <dbReference type="ARBA" id="ARBA00022676"/>
    </source>
</evidence>
<dbReference type="PANTHER" id="PTHR10515">
    <property type="entry name" value="THYMIDINE PHOSPHORYLASE"/>
    <property type="match status" value="1"/>
</dbReference>
<organism evidence="4 5">
    <name type="scientific">Paenibacillus cisolokensis</name>
    <dbReference type="NCBI Taxonomy" id="1658519"/>
    <lineage>
        <taxon>Bacteria</taxon>
        <taxon>Bacillati</taxon>
        <taxon>Bacillota</taxon>
        <taxon>Bacilli</taxon>
        <taxon>Bacillales</taxon>
        <taxon>Paenibacillaceae</taxon>
        <taxon>Paenibacillus</taxon>
    </lineage>
</organism>
<keyword evidence="1" id="KW-0328">Glycosyltransferase</keyword>
<dbReference type="SUPFAM" id="SSF47648">
    <property type="entry name" value="Nucleoside phosphorylase/phosphoribosyltransferase N-terminal domain"/>
    <property type="match status" value="1"/>
</dbReference>
<dbReference type="PANTHER" id="PTHR10515:SF0">
    <property type="entry name" value="THYMIDINE PHOSPHORYLASE"/>
    <property type="match status" value="1"/>
</dbReference>
<comment type="caution">
    <text evidence="4">The sequence shown here is derived from an EMBL/GenBank/DDBJ whole genome shotgun (WGS) entry which is preliminary data.</text>
</comment>
<evidence type="ECO:0000259" key="3">
    <source>
        <dbReference type="Pfam" id="PF02885"/>
    </source>
</evidence>
<dbReference type="InterPro" id="IPR000053">
    <property type="entry name" value="Thymidine/pyrmidine_PPase"/>
</dbReference>
<dbReference type="Pfam" id="PF02885">
    <property type="entry name" value="Glycos_trans_3N"/>
    <property type="match status" value="1"/>
</dbReference>
<dbReference type="EMBL" id="BOVJ01000023">
    <property type="protein sequence ID" value="GIQ62205.1"/>
    <property type="molecule type" value="Genomic_DNA"/>
</dbReference>
<evidence type="ECO:0000313" key="5">
    <source>
        <dbReference type="Proteomes" id="UP000680304"/>
    </source>
</evidence>
<proteinExistence type="predicted"/>
<keyword evidence="2" id="KW-0808">Transferase</keyword>
<accession>A0ABQ4N1Z7</accession>
<evidence type="ECO:0000313" key="4">
    <source>
        <dbReference type="EMBL" id="GIQ62205.1"/>
    </source>
</evidence>
<dbReference type="Gene3D" id="1.20.970.10">
    <property type="entry name" value="Transferase, Pyrimidine Nucleoside Phosphorylase, Chain C"/>
    <property type="match status" value="1"/>
</dbReference>
<protein>
    <recommendedName>
        <fullName evidence="3">Glycosyl transferase family 3 N-terminal domain-containing protein</fullName>
    </recommendedName>
</protein>
<sequence>MRMVDLIAKKRDGLELTTDEIRFMIDGYTKGDIPDYQMSAMAMAIFSGT</sequence>
<dbReference type="InterPro" id="IPR036320">
    <property type="entry name" value="Glycosyl_Trfase_fam3_N_dom_sf"/>
</dbReference>
<feature type="domain" description="Glycosyl transferase family 3 N-terminal" evidence="3">
    <location>
        <begin position="5"/>
        <end position="46"/>
    </location>
</feature>
<keyword evidence="5" id="KW-1185">Reference proteome</keyword>
<gene>
    <name evidence="4" type="ORF">PACILC2_07730</name>
</gene>
<dbReference type="Proteomes" id="UP000680304">
    <property type="component" value="Unassembled WGS sequence"/>
</dbReference>
<name>A0ABQ4N1Z7_9BACL</name>
<reference evidence="4 5" key="1">
    <citation type="submission" date="2021-04" db="EMBL/GenBank/DDBJ databases">
        <title>Draft genome sequence of Paenibacillus cisolokensis, LC2-13A.</title>
        <authorList>
            <person name="Uke A."/>
            <person name="Chhe C."/>
            <person name="Baramee S."/>
            <person name="Kosugi A."/>
        </authorList>
    </citation>
    <scope>NUCLEOTIDE SEQUENCE [LARGE SCALE GENOMIC DNA]</scope>
    <source>
        <strain evidence="4 5">LC2-13A</strain>
    </source>
</reference>
<evidence type="ECO:0000256" key="2">
    <source>
        <dbReference type="ARBA" id="ARBA00022679"/>
    </source>
</evidence>